<evidence type="ECO:0008006" key="4">
    <source>
        <dbReference type="Google" id="ProtNLM"/>
    </source>
</evidence>
<dbReference type="AlphaFoldDB" id="F8PZH7"/>
<feature type="chain" id="PRO_5003377010" description="Secreted protein" evidence="1">
    <location>
        <begin position="19"/>
        <end position="98"/>
    </location>
</feature>
<evidence type="ECO:0000313" key="2">
    <source>
        <dbReference type="EMBL" id="EGN98299.1"/>
    </source>
</evidence>
<gene>
    <name evidence="2" type="ORF">SERLA73DRAFT_183230</name>
</gene>
<dbReference type="EMBL" id="GL945481">
    <property type="protein sequence ID" value="EGN98299.1"/>
    <property type="molecule type" value="Genomic_DNA"/>
</dbReference>
<sequence>MLFFSFLSLLSLTTKSGCFVHYSHQYRLPFSFLLNIIRHQIQQYDEFNNSLCIFATLTVCYCSTLPYRACVQVSCSAFRVYLPPPVRALYANSLALLS</sequence>
<name>F8PZH7_SERL3</name>
<evidence type="ECO:0000256" key="1">
    <source>
        <dbReference type="SAM" id="SignalP"/>
    </source>
</evidence>
<organism evidence="3">
    <name type="scientific">Serpula lacrymans var. lacrymans (strain S7.3)</name>
    <name type="common">Dry rot fungus</name>
    <dbReference type="NCBI Taxonomy" id="936435"/>
    <lineage>
        <taxon>Eukaryota</taxon>
        <taxon>Fungi</taxon>
        <taxon>Dikarya</taxon>
        <taxon>Basidiomycota</taxon>
        <taxon>Agaricomycotina</taxon>
        <taxon>Agaricomycetes</taxon>
        <taxon>Agaricomycetidae</taxon>
        <taxon>Boletales</taxon>
        <taxon>Coniophorineae</taxon>
        <taxon>Serpulaceae</taxon>
        <taxon>Serpula</taxon>
    </lineage>
</organism>
<keyword evidence="3" id="KW-1185">Reference proteome</keyword>
<accession>F8PZH7</accession>
<evidence type="ECO:0000313" key="3">
    <source>
        <dbReference type="Proteomes" id="UP000008063"/>
    </source>
</evidence>
<feature type="signal peptide" evidence="1">
    <location>
        <begin position="1"/>
        <end position="18"/>
    </location>
</feature>
<proteinExistence type="predicted"/>
<keyword evidence="1" id="KW-0732">Signal</keyword>
<dbReference type="InParanoid" id="F8PZH7"/>
<reference evidence="3" key="1">
    <citation type="journal article" date="2011" name="Science">
        <title>The plant cell wall-decomposing machinery underlies the functional diversity of forest fungi.</title>
        <authorList>
            <person name="Eastwood D.C."/>
            <person name="Floudas D."/>
            <person name="Binder M."/>
            <person name="Majcherczyk A."/>
            <person name="Schneider P."/>
            <person name="Aerts A."/>
            <person name="Asiegbu F.O."/>
            <person name="Baker S.E."/>
            <person name="Barry K."/>
            <person name="Bendiksby M."/>
            <person name="Blumentritt M."/>
            <person name="Coutinho P.M."/>
            <person name="Cullen D."/>
            <person name="de Vries R.P."/>
            <person name="Gathman A."/>
            <person name="Goodell B."/>
            <person name="Henrissat B."/>
            <person name="Ihrmark K."/>
            <person name="Kauserud H."/>
            <person name="Kohler A."/>
            <person name="LaButti K."/>
            <person name="Lapidus A."/>
            <person name="Lavin J.L."/>
            <person name="Lee Y.-H."/>
            <person name="Lindquist E."/>
            <person name="Lilly W."/>
            <person name="Lucas S."/>
            <person name="Morin E."/>
            <person name="Murat C."/>
            <person name="Oguiza J.A."/>
            <person name="Park J."/>
            <person name="Pisabarro A.G."/>
            <person name="Riley R."/>
            <person name="Rosling A."/>
            <person name="Salamov A."/>
            <person name="Schmidt O."/>
            <person name="Schmutz J."/>
            <person name="Skrede I."/>
            <person name="Stenlid J."/>
            <person name="Wiebenga A."/>
            <person name="Xie X."/>
            <person name="Kuees U."/>
            <person name="Hibbett D.S."/>
            <person name="Hoffmeister D."/>
            <person name="Hoegberg N."/>
            <person name="Martin F."/>
            <person name="Grigoriev I.V."/>
            <person name="Watkinson S.C."/>
        </authorList>
    </citation>
    <scope>NUCLEOTIDE SEQUENCE [LARGE SCALE GENOMIC DNA]</scope>
    <source>
        <strain evidence="3">strain S7.3</strain>
    </source>
</reference>
<dbReference type="Proteomes" id="UP000008063">
    <property type="component" value="Unassembled WGS sequence"/>
</dbReference>
<protein>
    <recommendedName>
        <fullName evidence="4">Secreted protein</fullName>
    </recommendedName>
</protein>
<dbReference type="HOGENOM" id="CLU_2334932_0_0_1"/>